<sequence length="305" mass="33775">MLSRGRCYFPQCSNRVMSIVDKEPSISVQIAHINGLNPGSARYDPLLTVPQRNSFGNLILLCSSHHGPVDDKSKEQKYPKALLIEWKRAREGDYSTQLAGLDVLGKRDLEEILGGVVVEAKEDIANSINELAKISQSAAESLRELVRESFERPYLDYDAVGILAESASYLRHLPDSAEMLLASAGELRKLEDNVGSLNMAVENFMEMQPFIKVLKNASEEMAESSYVADRVREAREELEGTSVKLTSLASETRESVALMERSGGPIIHQYDNGKNWKYFKAGVIVGAIIVGILVYFAMRAFDGSP</sequence>
<proteinExistence type="predicted"/>
<feature type="transmembrane region" description="Helical" evidence="1">
    <location>
        <begin position="278"/>
        <end position="298"/>
    </location>
</feature>
<gene>
    <name evidence="2" type="ORF">UA74_15660</name>
</gene>
<organism evidence="2 3">
    <name type="scientific">Actinoalloteichus fjordicus</name>
    <dbReference type="NCBI Taxonomy" id="1612552"/>
    <lineage>
        <taxon>Bacteria</taxon>
        <taxon>Bacillati</taxon>
        <taxon>Actinomycetota</taxon>
        <taxon>Actinomycetes</taxon>
        <taxon>Pseudonocardiales</taxon>
        <taxon>Pseudonocardiaceae</taxon>
        <taxon>Actinoalloteichus</taxon>
    </lineage>
</organism>
<keyword evidence="3" id="KW-1185">Reference proteome</keyword>
<evidence type="ECO:0000313" key="3">
    <source>
        <dbReference type="Proteomes" id="UP000185511"/>
    </source>
</evidence>
<dbReference type="EMBL" id="CP016076">
    <property type="protein sequence ID" value="APU15184.1"/>
    <property type="molecule type" value="Genomic_DNA"/>
</dbReference>
<evidence type="ECO:0000256" key="1">
    <source>
        <dbReference type="SAM" id="Phobius"/>
    </source>
</evidence>
<protein>
    <recommendedName>
        <fullName evidence="4">HNH endonuclease</fullName>
    </recommendedName>
</protein>
<reference evidence="3" key="1">
    <citation type="submission" date="2016-06" db="EMBL/GenBank/DDBJ databases">
        <title>Complete genome sequence of Actinoalloteichus fjordicus DSM 46855 (=ADI127-17), type strain of the new species Actinoalloteichus fjordicus.</title>
        <authorList>
            <person name="Ruckert C."/>
            <person name="Nouioui I."/>
            <person name="Willmese J."/>
            <person name="van Wezel G."/>
            <person name="Klenk H.-P."/>
            <person name="Kalinowski J."/>
            <person name="Zotchev S.B."/>
        </authorList>
    </citation>
    <scope>NUCLEOTIDE SEQUENCE [LARGE SCALE GENOMIC DNA]</scope>
    <source>
        <strain evidence="3">ADI127-7</strain>
    </source>
</reference>
<accession>A0AAC9PS64</accession>
<name>A0AAC9PS64_9PSEU</name>
<dbReference type="AlphaFoldDB" id="A0AAC9PS64"/>
<keyword evidence="1" id="KW-1133">Transmembrane helix</keyword>
<keyword evidence="1" id="KW-0472">Membrane</keyword>
<keyword evidence="1" id="KW-0812">Transmembrane</keyword>
<evidence type="ECO:0008006" key="4">
    <source>
        <dbReference type="Google" id="ProtNLM"/>
    </source>
</evidence>
<dbReference type="KEGG" id="acad:UA74_15660"/>
<evidence type="ECO:0000313" key="2">
    <source>
        <dbReference type="EMBL" id="APU15184.1"/>
    </source>
</evidence>
<dbReference type="Proteomes" id="UP000185511">
    <property type="component" value="Chromosome"/>
</dbReference>